<dbReference type="Gene3D" id="3.40.50.2000">
    <property type="entry name" value="Glycogen Phosphorylase B"/>
    <property type="match status" value="1"/>
</dbReference>
<feature type="repeat" description="TPR" evidence="8">
    <location>
        <begin position="46"/>
        <end position="79"/>
    </location>
</feature>
<dbReference type="Gene3D" id="3.40.50.150">
    <property type="entry name" value="Vaccinia Virus protein VP39"/>
    <property type="match status" value="1"/>
</dbReference>
<dbReference type="PROSITE" id="PS50293">
    <property type="entry name" value="TPR_REGION"/>
    <property type="match status" value="2"/>
</dbReference>
<dbReference type="SUPFAM" id="SSF53335">
    <property type="entry name" value="S-adenosyl-L-methionine-dependent methyltransferases"/>
    <property type="match status" value="1"/>
</dbReference>
<dbReference type="Pfam" id="PF13844">
    <property type="entry name" value="Glyco_transf_41"/>
    <property type="match status" value="2"/>
</dbReference>
<dbReference type="Proteomes" id="UP000256900">
    <property type="component" value="Unassembled WGS sequence"/>
</dbReference>
<reference evidence="10 11" key="1">
    <citation type="submission" date="2018-08" db="EMBL/GenBank/DDBJ databases">
        <title>Genomic Encyclopedia of Type Strains, Phase IV (KMG-IV): sequencing the most valuable type-strain genomes for metagenomic binning, comparative biology and taxonomic classification.</title>
        <authorList>
            <person name="Goeker M."/>
        </authorList>
    </citation>
    <scope>NUCLEOTIDE SEQUENCE [LARGE SCALE GENOMIC DNA]</scope>
    <source>
        <strain evidence="10 11">BW863</strain>
    </source>
</reference>
<name>A0A3D9Z1E0_9HYPH</name>
<feature type="repeat" description="TPR" evidence="8">
    <location>
        <begin position="250"/>
        <end position="283"/>
    </location>
</feature>
<evidence type="ECO:0000313" key="10">
    <source>
        <dbReference type="EMBL" id="REF88993.1"/>
    </source>
</evidence>
<dbReference type="PANTHER" id="PTHR44998:SF1">
    <property type="entry name" value="UDP-N-ACETYLGLUCOSAMINE--PEPTIDE N-ACETYLGLUCOSAMINYLTRANSFERASE 110 KDA SUBUNIT"/>
    <property type="match status" value="1"/>
</dbReference>
<sequence length="1009" mass="110919">MHPSEAAAQPSAAELLQSALEFHGGKQYGLARQLYLQVLDQNPDHEVAWHNLGLVEHMTGRHAQAAEYIGKAIGLKPDYARAYANLAAVLRETRQLEAARETALRAVRLDPGFAPAQGNLGNILEDIGELEAAAMAYLEACRIDPFFIEAHTNAAEILRRLGRPEEALNICRAIAARRADAAEPYFAMGNILRGLLRLDEAGEAFRRAIALRPDYAEAYCNLGNILQHRGDVPGAIAAYENALALKPGMAEAHCNLGAAYETQRRLDDALRAYRQAIALNPDLVGVRMQMLHLRRAICDWADIEAEEKAALAAIADHDGTIPPFSLLSMESGHALQLEAARRWAGALHARPCFTHQPTERGRKLRIGYLSADFFRHATAVLMAGLFEAHDHSRFEVIAYSYGADDRSELRQRLGNAFDRFVDLNGVGDREAAQLIFDDKIDILVDLKGYTMFARSEITAFRPAPIQVNFVGYPGTMGADFIDYVIADPVTLPMDQQPFYAEKIVQLPDCYQPNDDRRRIAERTPTRAECGLPGTGFVFCCFNNSYKLTPKFFDVWMRLLAAVPGSVLWLYDSNARVKDNLRREAEARGIDPGRLVFAPHMMAVDHLARQRLADLFLDTLPYNAHTTTSDALWAGLPVITLAGDAFAGRVAASLLQAVGLPELVTHSLADYEALALALARTPERLAAIRQRLLATRRTAPAFDTGRYARHLEAAYTRMWEIRADGAAPQPFAVASLSTASQASPVIAPEPPQIARHAYEVCPLCGSGAHKPFLAADCSKDPAYRSTLAPDVRWHLCEDCDHFFTEGYFEGADIFAPLARETLGHAMEAGRQAAAPRVAAIARHVGPLNCDAAWLDVGFGNAALLFTAAEWGFEAVGLDPRPGHVAGLRQLGLEAHEGALEDLDAPGRFGIVSLDDQLPRMIDPVRALAAAHRLLQPDGLLLLGLANMDAMAFNLLHAQEANPHWGEITHYHMFGRARLHALLREQGFQPLEYQVNPQIRIGMDVIARKLG</sequence>
<feature type="repeat" description="TPR" evidence="8">
    <location>
        <begin position="80"/>
        <end position="113"/>
    </location>
</feature>
<evidence type="ECO:0000256" key="8">
    <source>
        <dbReference type="PROSITE-ProRule" id="PRU00339"/>
    </source>
</evidence>
<dbReference type="Pfam" id="PF13432">
    <property type="entry name" value="TPR_16"/>
    <property type="match status" value="2"/>
</dbReference>
<evidence type="ECO:0000259" key="9">
    <source>
        <dbReference type="Pfam" id="PF13844"/>
    </source>
</evidence>
<evidence type="ECO:0000256" key="2">
    <source>
        <dbReference type="ARBA" id="ARBA00005386"/>
    </source>
</evidence>
<feature type="repeat" description="TPR" evidence="8">
    <location>
        <begin position="216"/>
        <end position="249"/>
    </location>
</feature>
<comment type="caution">
    <text evidence="10">The sequence shown here is derived from an EMBL/GenBank/DDBJ whole genome shotgun (WGS) entry which is preliminary data.</text>
</comment>
<comment type="pathway">
    <text evidence="1">Protein modification; protein glycosylation.</text>
</comment>
<feature type="domain" description="O-GlcNAc transferase C-terminal" evidence="9">
    <location>
        <begin position="525"/>
        <end position="709"/>
    </location>
</feature>
<feature type="repeat" description="TPR" evidence="8">
    <location>
        <begin position="182"/>
        <end position="215"/>
    </location>
</feature>
<dbReference type="Gene3D" id="3.40.50.11380">
    <property type="match status" value="1"/>
</dbReference>
<keyword evidence="4" id="KW-0328">Glycosyltransferase</keyword>
<proteinExistence type="inferred from homology"/>
<dbReference type="Pfam" id="PF13181">
    <property type="entry name" value="TPR_8"/>
    <property type="match status" value="1"/>
</dbReference>
<dbReference type="Pfam" id="PF13489">
    <property type="entry name" value="Methyltransf_23"/>
    <property type="match status" value="1"/>
</dbReference>
<dbReference type="RefSeq" id="WP_115834824.1">
    <property type="nucleotide sequence ID" value="NZ_CP025086.1"/>
</dbReference>
<evidence type="ECO:0000313" key="11">
    <source>
        <dbReference type="Proteomes" id="UP000256900"/>
    </source>
</evidence>
<dbReference type="PANTHER" id="PTHR44998">
    <property type="match status" value="1"/>
</dbReference>
<dbReference type="Pfam" id="PF13414">
    <property type="entry name" value="TPR_11"/>
    <property type="match status" value="1"/>
</dbReference>
<keyword evidence="7 8" id="KW-0802">TPR repeat</keyword>
<evidence type="ECO:0000256" key="6">
    <source>
        <dbReference type="ARBA" id="ARBA00022737"/>
    </source>
</evidence>
<dbReference type="OrthoDB" id="146908at2"/>
<keyword evidence="11" id="KW-1185">Reference proteome</keyword>
<evidence type="ECO:0000256" key="4">
    <source>
        <dbReference type="ARBA" id="ARBA00022676"/>
    </source>
</evidence>
<keyword evidence="5 10" id="KW-0808">Transferase</keyword>
<dbReference type="EMBL" id="QUMO01000001">
    <property type="protein sequence ID" value="REF88993.1"/>
    <property type="molecule type" value="Genomic_DNA"/>
</dbReference>
<evidence type="ECO:0000256" key="7">
    <source>
        <dbReference type="ARBA" id="ARBA00022803"/>
    </source>
</evidence>
<feature type="domain" description="O-GlcNAc transferase C-terminal" evidence="9">
    <location>
        <begin position="348"/>
        <end position="516"/>
    </location>
</feature>
<dbReference type="InterPro" id="IPR029063">
    <property type="entry name" value="SAM-dependent_MTases_sf"/>
</dbReference>
<dbReference type="InterPro" id="IPR011990">
    <property type="entry name" value="TPR-like_helical_dom_sf"/>
</dbReference>
<dbReference type="SUPFAM" id="SSF48452">
    <property type="entry name" value="TPR-like"/>
    <property type="match status" value="1"/>
</dbReference>
<dbReference type="AlphaFoldDB" id="A0A3D9Z1E0"/>
<dbReference type="EC" id="2.4.1.255" evidence="3"/>
<organism evidence="10 11">
    <name type="scientific">Methylovirgula ligni</name>
    <dbReference type="NCBI Taxonomy" id="569860"/>
    <lineage>
        <taxon>Bacteria</taxon>
        <taxon>Pseudomonadati</taxon>
        <taxon>Pseudomonadota</taxon>
        <taxon>Alphaproteobacteria</taxon>
        <taxon>Hyphomicrobiales</taxon>
        <taxon>Beijerinckiaceae</taxon>
        <taxon>Methylovirgula</taxon>
    </lineage>
</organism>
<dbReference type="Gene3D" id="1.25.40.10">
    <property type="entry name" value="Tetratricopeptide repeat domain"/>
    <property type="match status" value="4"/>
</dbReference>
<gene>
    <name evidence="10" type="ORF">DES32_0207</name>
</gene>
<dbReference type="SMART" id="SM00028">
    <property type="entry name" value="TPR"/>
    <property type="match status" value="8"/>
</dbReference>
<evidence type="ECO:0000256" key="1">
    <source>
        <dbReference type="ARBA" id="ARBA00004922"/>
    </source>
</evidence>
<dbReference type="InterPro" id="IPR029489">
    <property type="entry name" value="OGT/SEC/SPY_C"/>
</dbReference>
<dbReference type="SUPFAM" id="SSF53756">
    <property type="entry name" value="UDP-Glycosyltransferase/glycogen phosphorylase"/>
    <property type="match status" value="1"/>
</dbReference>
<dbReference type="PROSITE" id="PS50005">
    <property type="entry name" value="TPR"/>
    <property type="match status" value="5"/>
</dbReference>
<accession>A0A3D9Z1E0</accession>
<comment type="similarity">
    <text evidence="2">Belongs to the glycosyltransferase 41 family. O-GlcNAc transferase subfamily.</text>
</comment>
<evidence type="ECO:0000256" key="5">
    <source>
        <dbReference type="ARBA" id="ARBA00022679"/>
    </source>
</evidence>
<keyword evidence="6" id="KW-0677">Repeat</keyword>
<evidence type="ECO:0000256" key="3">
    <source>
        <dbReference type="ARBA" id="ARBA00011970"/>
    </source>
</evidence>
<protein>
    <recommendedName>
        <fullName evidence="3">protein O-GlcNAc transferase</fullName>
        <ecNumber evidence="3">2.4.1.255</ecNumber>
    </recommendedName>
</protein>
<dbReference type="InterPro" id="IPR019734">
    <property type="entry name" value="TPR_rpt"/>
</dbReference>
<dbReference type="GO" id="GO:0097363">
    <property type="term" value="F:protein O-acetylglucosaminyltransferase activity"/>
    <property type="evidence" value="ECO:0007669"/>
    <property type="project" value="UniProtKB-EC"/>
</dbReference>